<evidence type="ECO:0000256" key="6">
    <source>
        <dbReference type="ARBA" id="ARBA00022989"/>
    </source>
</evidence>
<dbReference type="GO" id="GO:0016763">
    <property type="term" value="F:pentosyltransferase activity"/>
    <property type="evidence" value="ECO:0007669"/>
    <property type="project" value="TreeGrafter"/>
</dbReference>
<dbReference type="Pfam" id="PF13231">
    <property type="entry name" value="PMT_2"/>
    <property type="match status" value="1"/>
</dbReference>
<evidence type="ECO:0000259" key="9">
    <source>
        <dbReference type="Pfam" id="PF13231"/>
    </source>
</evidence>
<feature type="transmembrane region" description="Helical" evidence="8">
    <location>
        <begin position="137"/>
        <end position="158"/>
    </location>
</feature>
<feature type="transmembrane region" description="Helical" evidence="8">
    <location>
        <begin position="21"/>
        <end position="49"/>
    </location>
</feature>
<dbReference type="PANTHER" id="PTHR33908">
    <property type="entry name" value="MANNOSYLTRANSFERASE YKCB-RELATED"/>
    <property type="match status" value="1"/>
</dbReference>
<name>A0A318EXD6_9FIRM</name>
<dbReference type="Proteomes" id="UP000247523">
    <property type="component" value="Unassembled WGS sequence"/>
</dbReference>
<evidence type="ECO:0000256" key="4">
    <source>
        <dbReference type="ARBA" id="ARBA00022679"/>
    </source>
</evidence>
<comment type="caution">
    <text evidence="10">The sequence shown here is derived from an EMBL/GenBank/DDBJ whole genome shotgun (WGS) entry which is preliminary data.</text>
</comment>
<feature type="transmembrane region" description="Helical" evidence="8">
    <location>
        <begin position="165"/>
        <end position="182"/>
    </location>
</feature>
<reference evidence="10 11" key="1">
    <citation type="submission" date="2018-05" db="EMBL/GenBank/DDBJ databases">
        <title>Genomic Encyclopedia of Type Strains, Phase IV (KMG-IV): sequencing the most valuable type-strain genomes for metagenomic binning, comparative biology and taxonomic classification.</title>
        <authorList>
            <person name="Goeker M."/>
        </authorList>
    </citation>
    <scope>NUCLEOTIDE SEQUENCE [LARGE SCALE GENOMIC DNA]</scope>
    <source>
        <strain evidence="10 11">DSM 28816</strain>
    </source>
</reference>
<protein>
    <submittedName>
        <fullName evidence="10">Dolichyl-phosphate-mannose-protein mannosyltransferase</fullName>
    </submittedName>
</protein>
<dbReference type="GO" id="GO:0010041">
    <property type="term" value="P:response to iron(III) ion"/>
    <property type="evidence" value="ECO:0007669"/>
    <property type="project" value="TreeGrafter"/>
</dbReference>
<feature type="transmembrane region" description="Helical" evidence="8">
    <location>
        <begin position="321"/>
        <end position="338"/>
    </location>
</feature>
<feature type="transmembrane region" description="Helical" evidence="8">
    <location>
        <begin position="188"/>
        <end position="219"/>
    </location>
</feature>
<proteinExistence type="predicted"/>
<evidence type="ECO:0000256" key="3">
    <source>
        <dbReference type="ARBA" id="ARBA00022676"/>
    </source>
</evidence>
<dbReference type="EMBL" id="QICS01000003">
    <property type="protein sequence ID" value="PXV91482.1"/>
    <property type="molecule type" value="Genomic_DNA"/>
</dbReference>
<dbReference type="RefSeq" id="WP_110290717.1">
    <property type="nucleotide sequence ID" value="NZ_QICS01000003.1"/>
</dbReference>
<evidence type="ECO:0000256" key="7">
    <source>
        <dbReference type="ARBA" id="ARBA00023136"/>
    </source>
</evidence>
<keyword evidence="3 10" id="KW-0328">Glycosyltransferase</keyword>
<dbReference type="GO" id="GO:0009103">
    <property type="term" value="P:lipopolysaccharide biosynthetic process"/>
    <property type="evidence" value="ECO:0007669"/>
    <property type="project" value="UniProtKB-ARBA"/>
</dbReference>
<keyword evidence="2" id="KW-1003">Cell membrane</keyword>
<dbReference type="PANTHER" id="PTHR33908:SF3">
    <property type="entry name" value="UNDECAPRENYL PHOSPHATE-ALPHA-4-AMINO-4-DEOXY-L-ARABINOSE ARABINOSYL TRANSFERASE"/>
    <property type="match status" value="1"/>
</dbReference>
<feature type="transmembrane region" description="Helical" evidence="8">
    <location>
        <begin position="293"/>
        <end position="312"/>
    </location>
</feature>
<feature type="domain" description="Glycosyltransferase RgtA/B/C/D-like" evidence="9">
    <location>
        <begin position="90"/>
        <end position="245"/>
    </location>
</feature>
<dbReference type="AlphaFoldDB" id="A0A318EXD6"/>
<dbReference type="InterPro" id="IPR050297">
    <property type="entry name" value="LipidA_mod_glycosyltrf_83"/>
</dbReference>
<accession>A0A318EXD6</accession>
<keyword evidence="7 8" id="KW-0472">Membrane</keyword>
<evidence type="ECO:0000313" key="10">
    <source>
        <dbReference type="EMBL" id="PXV91482.1"/>
    </source>
</evidence>
<evidence type="ECO:0000256" key="5">
    <source>
        <dbReference type="ARBA" id="ARBA00022692"/>
    </source>
</evidence>
<comment type="subcellular location">
    <subcellularLocation>
        <location evidence="1">Cell membrane</location>
        <topology evidence="1">Multi-pass membrane protein</topology>
    </subcellularLocation>
</comment>
<dbReference type="InterPro" id="IPR038731">
    <property type="entry name" value="RgtA/B/C-like"/>
</dbReference>
<keyword evidence="6 8" id="KW-1133">Transmembrane helix</keyword>
<evidence type="ECO:0000256" key="1">
    <source>
        <dbReference type="ARBA" id="ARBA00004651"/>
    </source>
</evidence>
<sequence length="503" mass="58348">MKLETYKSITLPNKTRKIYQAVIDFTARFYIPIFILLSGILFFLCFYHLDAKWVSEWDEARHGINAYEMYQNNNLIVNTFNYSNDYWNLKPPLSYWCIMLSFKLFGFHVFSLRFYSALCYFITCVAASLFVKRQSHLASLFTMAFFCASGLAFVAHMARAGDADALYTMLFTFAMLAMMSIHDNKKMLYVLGLCFSLAFLTKSWHSGMIVVIGALYLFLTGELNKIKKKEWLLFLLSFSLPLLLWATARFMADGTSFFNEMLQKDLLNRTSDAIEGHNHPFAFYYDTIFKGDYIYKAIMIICLIGAVFFNILFQKAYFKKFIGYLLWFFIPFLAFSAVKTKLVWYVYPALIPLTMVAGIYTAKLLQTEQILFKVKWVLLVIVSCVLIKYTHANITEIRNISADPFQSFIEASVTRDDEYAGANAYVFTYDDKAPISGWTQDNIFLAEISGNYRCKDGGMDAFLQDQNESVLYISKDYYVLFQEDELKDCQSLFETTDFILLKK</sequence>
<dbReference type="GO" id="GO:0005886">
    <property type="term" value="C:plasma membrane"/>
    <property type="evidence" value="ECO:0007669"/>
    <property type="project" value="UniProtKB-SubCell"/>
</dbReference>
<evidence type="ECO:0000256" key="2">
    <source>
        <dbReference type="ARBA" id="ARBA00022475"/>
    </source>
</evidence>
<gene>
    <name evidence="10" type="ORF">C8E03_10338</name>
</gene>
<evidence type="ECO:0000256" key="8">
    <source>
        <dbReference type="SAM" id="Phobius"/>
    </source>
</evidence>
<feature type="transmembrane region" description="Helical" evidence="8">
    <location>
        <begin position="115"/>
        <end position="131"/>
    </location>
</feature>
<feature type="transmembrane region" description="Helical" evidence="8">
    <location>
        <begin position="231"/>
        <end position="252"/>
    </location>
</feature>
<evidence type="ECO:0000313" key="11">
    <source>
        <dbReference type="Proteomes" id="UP000247523"/>
    </source>
</evidence>
<organism evidence="10 11">
    <name type="scientific">Lachnotalea glycerini</name>
    <dbReference type="NCBI Taxonomy" id="1763509"/>
    <lineage>
        <taxon>Bacteria</taxon>
        <taxon>Bacillati</taxon>
        <taxon>Bacillota</taxon>
        <taxon>Clostridia</taxon>
        <taxon>Lachnospirales</taxon>
        <taxon>Lachnospiraceae</taxon>
        <taxon>Lachnotalea</taxon>
    </lineage>
</organism>
<feature type="transmembrane region" description="Helical" evidence="8">
    <location>
        <begin position="344"/>
        <end position="362"/>
    </location>
</feature>
<keyword evidence="5 8" id="KW-0812">Transmembrane</keyword>
<keyword evidence="4 10" id="KW-0808">Transferase</keyword>